<organism evidence="1 2">
    <name type="scientific">Schaedlerella arabinosiphila</name>
    <dbReference type="NCBI Taxonomy" id="2044587"/>
    <lineage>
        <taxon>Bacteria</taxon>
        <taxon>Bacillati</taxon>
        <taxon>Bacillota</taxon>
        <taxon>Clostridia</taxon>
        <taxon>Lachnospirales</taxon>
        <taxon>Lachnospiraceae</taxon>
        <taxon>Schaedlerella</taxon>
    </lineage>
</organism>
<protein>
    <submittedName>
        <fullName evidence="1">Uncharacterized protein</fullName>
    </submittedName>
</protein>
<dbReference type="Proteomes" id="UP000474104">
    <property type="component" value="Unassembled WGS sequence"/>
</dbReference>
<name>A0A9X5CA39_9FIRM</name>
<dbReference type="RefSeq" id="WP_004078512.1">
    <property type="nucleotide sequence ID" value="NZ_VIRB01000110.1"/>
</dbReference>
<evidence type="ECO:0000313" key="2">
    <source>
        <dbReference type="Proteomes" id="UP000474104"/>
    </source>
</evidence>
<accession>A0A9X5CA39</accession>
<dbReference type="EMBL" id="VIRB01000110">
    <property type="protein sequence ID" value="NDO70520.1"/>
    <property type="molecule type" value="Genomic_DNA"/>
</dbReference>
<reference evidence="1 2" key="1">
    <citation type="submission" date="2019-07" db="EMBL/GenBank/DDBJ databases">
        <title>Draft genome sequences of 15 bacterial species constituting the stable defined intestinal microbiota of the GM15 gnotobiotic mouse model.</title>
        <authorList>
            <person name="Elie C."/>
            <person name="Mathieu A."/>
            <person name="Saliou A."/>
            <person name="Darnaud M."/>
            <person name="Leulier F."/>
            <person name="Tamellini A."/>
        </authorList>
    </citation>
    <scope>NUCLEOTIDE SEQUENCE [LARGE SCALE GENOMIC DNA]</scope>
    <source>
        <strain evidence="2">ASF 502</strain>
    </source>
</reference>
<dbReference type="AlphaFoldDB" id="A0A9X5CA39"/>
<evidence type="ECO:0000313" key="1">
    <source>
        <dbReference type="EMBL" id="NDO70520.1"/>
    </source>
</evidence>
<gene>
    <name evidence="1" type="ORF">FMM80_18470</name>
</gene>
<comment type="caution">
    <text evidence="1">The sequence shown here is derived from an EMBL/GenBank/DDBJ whole genome shotgun (WGS) entry which is preliminary data.</text>
</comment>
<proteinExistence type="predicted"/>
<sequence>MKEVNFCKNKKIRLTEEQDQSINTVAKEKNIPFSDVMRHAMFDKGASSPYAIAIQHNMIKNELMNRIQVLDISKSAREKIMKELSTVGEYNF</sequence>